<gene>
    <name evidence="1" type="ORF">M513_13489</name>
</gene>
<sequence>MLFPEGTDMSLCKQSKQDEFAPQTEKKTAICLASMLPRRKSSSLPYGYDMGMFQRQNDTC</sequence>
<accession>A0A085LKY4</accession>
<dbReference type="Proteomes" id="UP000030764">
    <property type="component" value="Unassembled WGS sequence"/>
</dbReference>
<evidence type="ECO:0000313" key="2">
    <source>
        <dbReference type="Proteomes" id="UP000030764"/>
    </source>
</evidence>
<evidence type="ECO:0000313" key="1">
    <source>
        <dbReference type="EMBL" id="KFD45630.1"/>
    </source>
</evidence>
<name>A0A085LKY4_9BILA</name>
<keyword evidence="2" id="KW-1185">Reference proteome</keyword>
<proteinExistence type="predicted"/>
<dbReference type="EMBL" id="KL363449">
    <property type="protein sequence ID" value="KFD45630.1"/>
    <property type="molecule type" value="Genomic_DNA"/>
</dbReference>
<reference evidence="1 2" key="1">
    <citation type="journal article" date="2014" name="Nat. Genet.">
        <title>Genome and transcriptome of the porcine whipworm Trichuris suis.</title>
        <authorList>
            <person name="Jex A.R."/>
            <person name="Nejsum P."/>
            <person name="Schwarz E.M."/>
            <person name="Hu L."/>
            <person name="Young N.D."/>
            <person name="Hall R.S."/>
            <person name="Korhonen P.K."/>
            <person name="Liao S."/>
            <person name="Thamsborg S."/>
            <person name="Xia J."/>
            <person name="Xu P."/>
            <person name="Wang S."/>
            <person name="Scheerlinck J.P."/>
            <person name="Hofmann A."/>
            <person name="Sternberg P.W."/>
            <person name="Wang J."/>
            <person name="Gasser R.B."/>
        </authorList>
    </citation>
    <scope>NUCLEOTIDE SEQUENCE [LARGE SCALE GENOMIC DNA]</scope>
    <source>
        <strain evidence="1">DCEP-RM93M</strain>
    </source>
</reference>
<dbReference type="AlphaFoldDB" id="A0A085LKY4"/>
<protein>
    <submittedName>
        <fullName evidence="1">Uncharacterized protein</fullName>
    </submittedName>
</protein>
<organism evidence="1 2">
    <name type="scientific">Trichuris suis</name>
    <name type="common">pig whipworm</name>
    <dbReference type="NCBI Taxonomy" id="68888"/>
    <lineage>
        <taxon>Eukaryota</taxon>
        <taxon>Metazoa</taxon>
        <taxon>Ecdysozoa</taxon>
        <taxon>Nematoda</taxon>
        <taxon>Enoplea</taxon>
        <taxon>Dorylaimia</taxon>
        <taxon>Trichinellida</taxon>
        <taxon>Trichuridae</taxon>
        <taxon>Trichuris</taxon>
    </lineage>
</organism>